<gene>
    <name evidence="3" type="ORF">A6D6_01704</name>
</gene>
<sequence>MSGIEVLGPDVNGAENVQRWAASGLPIPPSWRVSRETVLALQVDDLARRLRALPRMFGRQRRWVLHHGVINPRSRRESLLKLDSDQALAHALHELFEHRPGPDHAIIQALPDLQAAGVLFTRHPLRQDLPHMVVEGVPAGAGQRQRLVFDTDGRLVHRGDGSPGLERIVPAEALVTLGHLLRNQFHHPQAGEWGYDGDRIWLLQSLPVGSLPVPEEAWNRRAGGAVFNQALTPLWYTLEGRWLKTAFWWPLARRHGWKELENVEPYRRQHSHLYSNGIYFRRLAETWPAAWSQVPPAWQPPESLEDMATRRKLSPPRRRWLWTLVMLERHLKQLQSKQERAMNSDRDAFWRQLIALDRIGERLARLEGRLCYLWLPELPGCADQPFPLASLLTASELRALDQALELRTRDEGKSGEEQASVGPADELAALRPGDDPVHAPVRDSPTLRAVLEAAGERRRREDSDDRLGAETAAWLSLARQARTLRQSLAQQLRDLLMHAAKELVSQELLAHPDDVHFLYFDELWILWMQRRIPKSAAGRIIAQRKVRFLEDALVGAPDWKMDRIGYGFGGKPSEPLLLGLPLVPGRVEGPVRRLCSAWALNNIRPGDVLVVDEVDAAWTPWLARAGALILSRRDPANPAASLARACGIPAVWGLADAVHGVRDEEWVSLDGAAGTVARNESPDAGR</sequence>
<dbReference type="EMBL" id="AQPF01000009">
    <property type="protein sequence ID" value="KAF0806369.1"/>
    <property type="molecule type" value="Genomic_DNA"/>
</dbReference>
<organism evidence="3 4">
    <name type="scientific">Alcanivorax xiamenensis</name>
    <dbReference type="NCBI Taxonomy" id="1177156"/>
    <lineage>
        <taxon>Bacteria</taxon>
        <taxon>Pseudomonadati</taxon>
        <taxon>Pseudomonadota</taxon>
        <taxon>Gammaproteobacteria</taxon>
        <taxon>Oceanospirillales</taxon>
        <taxon>Alcanivoracaceae</taxon>
        <taxon>Alcanivorax</taxon>
    </lineage>
</organism>
<dbReference type="Pfam" id="PF00391">
    <property type="entry name" value="PEP-utilizers"/>
    <property type="match status" value="1"/>
</dbReference>
<dbReference type="Gene3D" id="3.30.470.20">
    <property type="entry name" value="ATP-grasp fold, B domain"/>
    <property type="match status" value="1"/>
</dbReference>
<proteinExistence type="predicted"/>
<dbReference type="SUPFAM" id="SSF52009">
    <property type="entry name" value="Phosphohistidine domain"/>
    <property type="match status" value="1"/>
</dbReference>
<feature type="region of interest" description="Disordered" evidence="1">
    <location>
        <begin position="408"/>
        <end position="442"/>
    </location>
</feature>
<reference evidence="3 4" key="1">
    <citation type="submission" date="2012-09" db="EMBL/GenBank/DDBJ databases">
        <title>Genome Sequence of alkane-degrading Bacterium Alcanivorax sp. 6-D-6.</title>
        <authorList>
            <person name="Lai Q."/>
            <person name="Shao Z."/>
        </authorList>
    </citation>
    <scope>NUCLEOTIDE SEQUENCE [LARGE SCALE GENOMIC DNA]</scope>
    <source>
        <strain evidence="3 4">6-D-6</strain>
    </source>
</reference>
<protein>
    <recommendedName>
        <fullName evidence="2">PEP-utilising enzyme mobile domain-containing protein</fullName>
    </recommendedName>
</protein>
<dbReference type="InterPro" id="IPR051549">
    <property type="entry name" value="PEP_Utilizing_Enz"/>
</dbReference>
<evidence type="ECO:0000313" key="3">
    <source>
        <dbReference type="EMBL" id="KAF0806369.1"/>
    </source>
</evidence>
<dbReference type="SUPFAM" id="SSF56059">
    <property type="entry name" value="Glutathione synthetase ATP-binding domain-like"/>
    <property type="match status" value="1"/>
</dbReference>
<name>A0ABQ6Y9X7_9GAMM</name>
<keyword evidence="4" id="KW-1185">Reference proteome</keyword>
<accession>A0ABQ6Y9X7</accession>
<comment type="caution">
    <text evidence="3">The sequence shown here is derived from an EMBL/GenBank/DDBJ whole genome shotgun (WGS) entry which is preliminary data.</text>
</comment>
<dbReference type="InterPro" id="IPR036637">
    <property type="entry name" value="Phosphohistidine_dom_sf"/>
</dbReference>
<dbReference type="InterPro" id="IPR008279">
    <property type="entry name" value="PEP-util_enz_mobile_dom"/>
</dbReference>
<dbReference type="PANTHER" id="PTHR43615">
    <property type="entry name" value="PHOSPHOENOLPYRUVATE SYNTHASE-RELATED"/>
    <property type="match status" value="1"/>
</dbReference>
<dbReference type="PANTHER" id="PTHR43615:SF1">
    <property type="entry name" value="PPDK_N DOMAIN-CONTAINING PROTEIN"/>
    <property type="match status" value="1"/>
</dbReference>
<evidence type="ECO:0000313" key="4">
    <source>
        <dbReference type="Proteomes" id="UP000771797"/>
    </source>
</evidence>
<feature type="domain" description="PEP-utilising enzyme mobile" evidence="2">
    <location>
        <begin position="604"/>
        <end position="674"/>
    </location>
</feature>
<dbReference type="Gene3D" id="3.50.30.10">
    <property type="entry name" value="Phosphohistidine domain"/>
    <property type="match status" value="1"/>
</dbReference>
<evidence type="ECO:0000256" key="1">
    <source>
        <dbReference type="SAM" id="MobiDB-lite"/>
    </source>
</evidence>
<evidence type="ECO:0000259" key="2">
    <source>
        <dbReference type="Pfam" id="PF00391"/>
    </source>
</evidence>
<feature type="compositionally biased region" description="Basic and acidic residues" evidence="1">
    <location>
        <begin position="432"/>
        <end position="441"/>
    </location>
</feature>
<dbReference type="Proteomes" id="UP000771797">
    <property type="component" value="Unassembled WGS sequence"/>
</dbReference>
<dbReference type="RefSeq" id="WP_133490799.1">
    <property type="nucleotide sequence ID" value="NZ_AQPF01000009.1"/>
</dbReference>